<protein>
    <submittedName>
        <fullName evidence="2">Uncharacterized protein</fullName>
    </submittedName>
</protein>
<proteinExistence type="predicted"/>
<evidence type="ECO:0000313" key="2">
    <source>
        <dbReference type="EMBL" id="KAG6535037.1"/>
    </source>
</evidence>
<reference evidence="2 3" key="1">
    <citation type="submission" date="2020-08" db="EMBL/GenBank/DDBJ databases">
        <title>Plant Genome Project.</title>
        <authorList>
            <person name="Zhang R.-G."/>
        </authorList>
    </citation>
    <scope>NUCLEOTIDE SEQUENCE [LARGE SCALE GENOMIC DNA]</scope>
    <source>
        <tissue evidence="2">Rhizome</tissue>
    </source>
</reference>
<dbReference type="AlphaFoldDB" id="A0A8J5HZM3"/>
<sequence>MVAQSIWDTPRIDSSDEDELCHVTRHMTFMAFEDGKEASSQKEVSSEEEPSPGNERTFEADKGAVEMAGLKGLVRAEQLVGKGSKLGHAAPSSSCFRWLPSSSRPSPPLGRESSKKD</sequence>
<comment type="caution">
    <text evidence="2">The sequence shown here is derived from an EMBL/GenBank/DDBJ whole genome shotgun (WGS) entry which is preliminary data.</text>
</comment>
<dbReference type="Proteomes" id="UP000734854">
    <property type="component" value="Unassembled WGS sequence"/>
</dbReference>
<accession>A0A8J5HZM3</accession>
<dbReference type="EMBL" id="JACMSC010000002">
    <property type="protein sequence ID" value="KAG6535037.1"/>
    <property type="molecule type" value="Genomic_DNA"/>
</dbReference>
<gene>
    <name evidence="2" type="ORF">ZIOFF_008955</name>
</gene>
<organism evidence="2 3">
    <name type="scientific">Zingiber officinale</name>
    <name type="common">Ginger</name>
    <name type="synonym">Amomum zingiber</name>
    <dbReference type="NCBI Taxonomy" id="94328"/>
    <lineage>
        <taxon>Eukaryota</taxon>
        <taxon>Viridiplantae</taxon>
        <taxon>Streptophyta</taxon>
        <taxon>Embryophyta</taxon>
        <taxon>Tracheophyta</taxon>
        <taxon>Spermatophyta</taxon>
        <taxon>Magnoliopsida</taxon>
        <taxon>Liliopsida</taxon>
        <taxon>Zingiberales</taxon>
        <taxon>Zingiberaceae</taxon>
        <taxon>Zingiber</taxon>
    </lineage>
</organism>
<feature type="region of interest" description="Disordered" evidence="1">
    <location>
        <begin position="84"/>
        <end position="117"/>
    </location>
</feature>
<feature type="region of interest" description="Disordered" evidence="1">
    <location>
        <begin position="34"/>
        <end position="60"/>
    </location>
</feature>
<keyword evidence="3" id="KW-1185">Reference proteome</keyword>
<evidence type="ECO:0000256" key="1">
    <source>
        <dbReference type="SAM" id="MobiDB-lite"/>
    </source>
</evidence>
<evidence type="ECO:0000313" key="3">
    <source>
        <dbReference type="Proteomes" id="UP000734854"/>
    </source>
</evidence>
<name>A0A8J5HZM3_ZINOF</name>